<organism evidence="3">
    <name type="scientific">Thelazia callipaeda</name>
    <name type="common">Oriental eyeworm</name>
    <name type="synonym">Parasitic nematode</name>
    <dbReference type="NCBI Taxonomy" id="103827"/>
    <lineage>
        <taxon>Eukaryota</taxon>
        <taxon>Metazoa</taxon>
        <taxon>Ecdysozoa</taxon>
        <taxon>Nematoda</taxon>
        <taxon>Chromadorea</taxon>
        <taxon>Rhabditida</taxon>
        <taxon>Spirurina</taxon>
        <taxon>Spiruromorpha</taxon>
        <taxon>Thelazioidea</taxon>
        <taxon>Thelaziidae</taxon>
        <taxon>Thelazia</taxon>
    </lineage>
</organism>
<dbReference type="AlphaFoldDB" id="A0A0N5CLT3"/>
<dbReference type="WBParaSite" id="TCLT_0000108401-mRNA-1">
    <property type="protein sequence ID" value="TCLT_0000108401-mRNA-1"/>
    <property type="gene ID" value="TCLT_0000108401"/>
</dbReference>
<name>A0A0N5CLT3_THECL</name>
<gene>
    <name evidence="1" type="ORF">TCLT_LOCUS1085</name>
</gene>
<reference evidence="1 2" key="2">
    <citation type="submission" date="2018-11" db="EMBL/GenBank/DDBJ databases">
        <authorList>
            <consortium name="Pathogen Informatics"/>
        </authorList>
    </citation>
    <scope>NUCLEOTIDE SEQUENCE [LARGE SCALE GENOMIC DNA]</scope>
</reference>
<sequence>MLKAPFLTHSLRQSNNTLEHACVLFIGLGARTIANYIHRFHQVETNELILEESSWYLSKIWFVNPTWNRINFSTAGKRIIIA</sequence>
<dbReference type="OrthoDB" id="5787652at2759"/>
<proteinExistence type="predicted"/>
<accession>A0A0N5CLT3</accession>
<reference evidence="3" key="1">
    <citation type="submission" date="2017-02" db="UniProtKB">
        <authorList>
            <consortium name="WormBaseParasite"/>
        </authorList>
    </citation>
    <scope>IDENTIFICATION</scope>
</reference>
<dbReference type="Proteomes" id="UP000276776">
    <property type="component" value="Unassembled WGS sequence"/>
</dbReference>
<keyword evidence="2" id="KW-1185">Reference proteome</keyword>
<evidence type="ECO:0000313" key="3">
    <source>
        <dbReference type="WBParaSite" id="TCLT_0000108401-mRNA-1"/>
    </source>
</evidence>
<protein>
    <submittedName>
        <fullName evidence="1 3">Uncharacterized protein</fullName>
    </submittedName>
</protein>
<dbReference type="EMBL" id="UYYF01000116">
    <property type="protein sequence ID" value="VDM96332.1"/>
    <property type="molecule type" value="Genomic_DNA"/>
</dbReference>
<evidence type="ECO:0000313" key="1">
    <source>
        <dbReference type="EMBL" id="VDM96332.1"/>
    </source>
</evidence>
<evidence type="ECO:0000313" key="2">
    <source>
        <dbReference type="Proteomes" id="UP000276776"/>
    </source>
</evidence>